<feature type="site" description="Important for substrate specificity" evidence="3">
    <location>
        <position position="170"/>
    </location>
</feature>
<keyword evidence="2 3" id="KW-0378">Hydrolase</keyword>
<dbReference type="OrthoDB" id="9807767at2"/>
<comment type="similarity">
    <text evidence="3">Belongs to the Maf family. YhdE subfamily.</text>
</comment>
<dbReference type="GeneID" id="87755886"/>
<dbReference type="EC" id="3.6.1.9" evidence="3"/>
<dbReference type="EMBL" id="FMXA01000009">
    <property type="protein sequence ID" value="SDA49033.1"/>
    <property type="molecule type" value="Genomic_DNA"/>
</dbReference>
<dbReference type="GO" id="GO:0009117">
    <property type="term" value="P:nucleotide metabolic process"/>
    <property type="evidence" value="ECO:0007669"/>
    <property type="project" value="UniProtKB-KW"/>
</dbReference>
<dbReference type="InterPro" id="IPR003697">
    <property type="entry name" value="Maf-like"/>
</dbReference>
<comment type="subcellular location">
    <subcellularLocation>
        <location evidence="3">Cytoplasm</location>
    </subcellularLocation>
</comment>
<comment type="function">
    <text evidence="3">Nucleoside triphosphate pyrophosphatase that hydrolyzes dTTP and UTP. May have a dual role in cell division arrest and in preventing the incorporation of modified nucleotides into cellular nucleic acids.</text>
</comment>
<dbReference type="PIRSF" id="PIRSF006305">
    <property type="entry name" value="Maf"/>
    <property type="match status" value="1"/>
</dbReference>
<dbReference type="GO" id="GO:0036218">
    <property type="term" value="F:dTTP diphosphatase activity"/>
    <property type="evidence" value="ECO:0007669"/>
    <property type="project" value="RHEA"/>
</dbReference>
<evidence type="ECO:0000256" key="3">
    <source>
        <dbReference type="HAMAP-Rule" id="MF_00528"/>
    </source>
</evidence>
<keyword evidence="5" id="KW-1185">Reference proteome</keyword>
<dbReference type="InterPro" id="IPR029001">
    <property type="entry name" value="ITPase-like_fam"/>
</dbReference>
<feature type="site" description="Important for substrate specificity" evidence="3">
    <location>
        <position position="88"/>
    </location>
</feature>
<feature type="site" description="Important for substrate specificity" evidence="3">
    <location>
        <position position="12"/>
    </location>
</feature>
<name>A0A1G5VT58_9FIRM</name>
<dbReference type="NCBIfam" id="TIGR00172">
    <property type="entry name" value="maf"/>
    <property type="match status" value="1"/>
</dbReference>
<organism evidence="4 5">
    <name type="scientific">Allisonella histaminiformans</name>
    <dbReference type="NCBI Taxonomy" id="209880"/>
    <lineage>
        <taxon>Bacteria</taxon>
        <taxon>Bacillati</taxon>
        <taxon>Bacillota</taxon>
        <taxon>Negativicutes</taxon>
        <taxon>Veillonellales</taxon>
        <taxon>Veillonellaceae</taxon>
        <taxon>Allisonella</taxon>
    </lineage>
</organism>
<dbReference type="RefSeq" id="WP_091364211.1">
    <property type="nucleotide sequence ID" value="NZ_FMXA01000009.1"/>
</dbReference>
<dbReference type="HAMAP" id="MF_00528">
    <property type="entry name" value="Maf"/>
    <property type="match status" value="1"/>
</dbReference>
<evidence type="ECO:0000313" key="5">
    <source>
        <dbReference type="Proteomes" id="UP000199689"/>
    </source>
</evidence>
<dbReference type="Gene3D" id="3.90.950.10">
    <property type="match status" value="1"/>
</dbReference>
<evidence type="ECO:0000256" key="1">
    <source>
        <dbReference type="ARBA" id="ARBA00001968"/>
    </source>
</evidence>
<dbReference type="AlphaFoldDB" id="A0A1G5VT58"/>
<dbReference type="PANTHER" id="PTHR43213:SF5">
    <property type="entry name" value="BIFUNCTIONAL DTTP_UTP PYROPHOSPHATASE_METHYLTRANSFERASE PROTEIN-RELATED"/>
    <property type="match status" value="1"/>
</dbReference>
<keyword evidence="3" id="KW-0546">Nucleotide metabolism</keyword>
<dbReference type="GO" id="GO:0005737">
    <property type="term" value="C:cytoplasm"/>
    <property type="evidence" value="ECO:0007669"/>
    <property type="project" value="UniProtKB-SubCell"/>
</dbReference>
<sequence>MTAIILASASPRRRELIHQIGWTAEIKKSHFQEVSDAAEAGERRKRDSIFLLNPFSGADLVCAVNALGKAEDVLKQTGNGIPVLGADTVVTLDGKILGKPEDEEAAWKMLHFLSGKTHQVKTGVALLKGCRKLLQVVTTSVTFRKLSDDEIGKYIATGEPMDKAGSYGIQGKGTLLVESITGSYDNVVGLPLVTVYEMMKVLQKDV</sequence>
<dbReference type="GO" id="GO:0036221">
    <property type="term" value="F:UTP diphosphatase activity"/>
    <property type="evidence" value="ECO:0007669"/>
    <property type="project" value="RHEA"/>
</dbReference>
<comment type="catalytic activity">
    <reaction evidence="3">
        <text>UTP + H2O = UMP + diphosphate + H(+)</text>
        <dbReference type="Rhea" id="RHEA:29395"/>
        <dbReference type="ChEBI" id="CHEBI:15377"/>
        <dbReference type="ChEBI" id="CHEBI:15378"/>
        <dbReference type="ChEBI" id="CHEBI:33019"/>
        <dbReference type="ChEBI" id="CHEBI:46398"/>
        <dbReference type="ChEBI" id="CHEBI:57865"/>
        <dbReference type="EC" id="3.6.1.9"/>
    </reaction>
</comment>
<dbReference type="PANTHER" id="PTHR43213">
    <property type="entry name" value="BIFUNCTIONAL DTTP/UTP PYROPHOSPHATASE/METHYLTRANSFERASE PROTEIN-RELATED"/>
    <property type="match status" value="1"/>
</dbReference>
<evidence type="ECO:0000313" key="4">
    <source>
        <dbReference type="EMBL" id="SDA49033.1"/>
    </source>
</evidence>
<accession>A0A1G5VT58</accession>
<comment type="cofactor">
    <cofactor evidence="1 3">
        <name>a divalent metal cation</name>
        <dbReference type="ChEBI" id="CHEBI:60240"/>
    </cofactor>
</comment>
<dbReference type="SUPFAM" id="SSF52972">
    <property type="entry name" value="ITPase-like"/>
    <property type="match status" value="1"/>
</dbReference>
<reference evidence="4 5" key="1">
    <citation type="submission" date="2016-10" db="EMBL/GenBank/DDBJ databases">
        <authorList>
            <person name="de Groot N.N."/>
        </authorList>
    </citation>
    <scope>NUCLEOTIDE SEQUENCE [LARGE SCALE GENOMIC DNA]</scope>
    <source>
        <strain evidence="4 5">DSM 15230</strain>
    </source>
</reference>
<keyword evidence="3" id="KW-0963">Cytoplasm</keyword>
<evidence type="ECO:0000256" key="2">
    <source>
        <dbReference type="ARBA" id="ARBA00022801"/>
    </source>
</evidence>
<gene>
    <name evidence="4" type="ORF">SAMN02910343_00858</name>
</gene>
<feature type="active site" description="Proton acceptor" evidence="3">
    <location>
        <position position="87"/>
    </location>
</feature>
<dbReference type="CDD" id="cd00555">
    <property type="entry name" value="Maf"/>
    <property type="match status" value="1"/>
</dbReference>
<dbReference type="Pfam" id="PF02545">
    <property type="entry name" value="Maf"/>
    <property type="match status" value="1"/>
</dbReference>
<comment type="catalytic activity">
    <reaction evidence="3">
        <text>dTTP + H2O = dTMP + diphosphate + H(+)</text>
        <dbReference type="Rhea" id="RHEA:28534"/>
        <dbReference type="ChEBI" id="CHEBI:15377"/>
        <dbReference type="ChEBI" id="CHEBI:15378"/>
        <dbReference type="ChEBI" id="CHEBI:33019"/>
        <dbReference type="ChEBI" id="CHEBI:37568"/>
        <dbReference type="ChEBI" id="CHEBI:63528"/>
        <dbReference type="EC" id="3.6.1.9"/>
    </reaction>
</comment>
<dbReference type="Proteomes" id="UP000199689">
    <property type="component" value="Unassembled WGS sequence"/>
</dbReference>
<protein>
    <recommendedName>
        <fullName evidence="3">dTTP/UTP pyrophosphatase</fullName>
        <shortName evidence="3">dTTPase/UTPase</shortName>
        <ecNumber evidence="3">3.6.1.9</ecNumber>
    </recommendedName>
    <alternativeName>
        <fullName evidence="3">Nucleoside triphosphate pyrophosphatase</fullName>
    </alternativeName>
    <alternativeName>
        <fullName evidence="3">Nucleotide pyrophosphatase</fullName>
        <shortName evidence="3">Nucleotide PPase</shortName>
    </alternativeName>
</protein>
<dbReference type="STRING" id="209880.SAMN02910343_00858"/>
<proteinExistence type="inferred from homology"/>
<comment type="caution">
    <text evidence="3">Lacks conserved residue(s) required for the propagation of feature annotation.</text>
</comment>